<evidence type="ECO:0000313" key="2">
    <source>
        <dbReference type="EMBL" id="MDI9257131.1"/>
    </source>
</evidence>
<evidence type="ECO:0000256" key="1">
    <source>
        <dbReference type="SAM" id="SignalP"/>
    </source>
</evidence>
<dbReference type="EMBL" id="JASGBP010000003">
    <property type="protein sequence ID" value="MDI9257131.1"/>
    <property type="molecule type" value="Genomic_DNA"/>
</dbReference>
<feature type="chain" id="PRO_5046233745" evidence="1">
    <location>
        <begin position="19"/>
        <end position="189"/>
    </location>
</feature>
<accession>A0ABT6XPZ2</accession>
<dbReference type="Proteomes" id="UP001230035">
    <property type="component" value="Unassembled WGS sequence"/>
</dbReference>
<dbReference type="RefSeq" id="WP_283238814.1">
    <property type="nucleotide sequence ID" value="NZ_JASGBP010000003.1"/>
</dbReference>
<evidence type="ECO:0000313" key="3">
    <source>
        <dbReference type="Proteomes" id="UP001230035"/>
    </source>
</evidence>
<proteinExistence type="predicted"/>
<reference evidence="2 3" key="1">
    <citation type="submission" date="2023-05" db="EMBL/GenBank/DDBJ databases">
        <title>Flavobacterium sedimenti sp. nov., isolated from the sediment.</title>
        <authorList>
            <person name="Wu N."/>
        </authorList>
    </citation>
    <scope>NUCLEOTIDE SEQUENCE [LARGE SCALE GENOMIC DNA]</scope>
    <source>
        <strain evidence="2 3">YZ-48</strain>
    </source>
</reference>
<gene>
    <name evidence="2" type="ORF">QHT84_06860</name>
</gene>
<name>A0ABT6XPZ2_9FLAO</name>
<protein>
    <submittedName>
        <fullName evidence="2">Uncharacterized protein</fullName>
    </submittedName>
</protein>
<comment type="caution">
    <text evidence="2">The sequence shown here is derived from an EMBL/GenBank/DDBJ whole genome shotgun (WGS) entry which is preliminary data.</text>
</comment>
<sequence length="189" mass="21566">MKNLIAVFAFLLPLTVLAQNPCEIDVNVNDSLGTYKSTKQYMIFERSFAGNSTNIYFSLINSNGVLGVETQILQRSDEFIKALCFDANTKIYLQLNNGKIVTLLNANQESCGTLLRDDQNKNNRILTGTFAFAKENFEYLKSSPVTFMRIKFAGETIDYPFKTSFVSEMDKAKYEPENYFINYLKCIEN</sequence>
<feature type="signal peptide" evidence="1">
    <location>
        <begin position="1"/>
        <end position="18"/>
    </location>
</feature>
<keyword evidence="1" id="KW-0732">Signal</keyword>
<organism evidence="2 3">
    <name type="scientific">Flavobacterium sedimenticola</name>
    <dbReference type="NCBI Taxonomy" id="3043286"/>
    <lineage>
        <taxon>Bacteria</taxon>
        <taxon>Pseudomonadati</taxon>
        <taxon>Bacteroidota</taxon>
        <taxon>Flavobacteriia</taxon>
        <taxon>Flavobacteriales</taxon>
        <taxon>Flavobacteriaceae</taxon>
        <taxon>Flavobacterium</taxon>
    </lineage>
</organism>
<keyword evidence="3" id="KW-1185">Reference proteome</keyword>